<proteinExistence type="inferred from homology"/>
<dbReference type="InterPro" id="IPR023074">
    <property type="entry name" value="HMG_CoA_Rdtase_cat_sf"/>
</dbReference>
<accession>A0A059F4I4</accession>
<dbReference type="EC" id="1.1.1.34" evidence="2"/>
<reference evidence="5 6" key="2">
    <citation type="submission" date="2014-03" db="EMBL/GenBank/DDBJ databases">
        <title>The Genome Sequence of Anncaliia algerae insect isolate PRA339.</title>
        <authorList>
            <consortium name="The Broad Institute Genome Sequencing Platform"/>
            <consortium name="The Broad Institute Genome Sequencing Center for Infectious Disease"/>
            <person name="Cuomo C."/>
            <person name="Becnel J."/>
            <person name="Sanscrainte N."/>
            <person name="Walker B."/>
            <person name="Young S.K."/>
            <person name="Zeng Q."/>
            <person name="Gargeya S."/>
            <person name="Fitzgerald M."/>
            <person name="Haas B."/>
            <person name="Abouelleil A."/>
            <person name="Alvarado L."/>
            <person name="Arachchi H.M."/>
            <person name="Berlin A.M."/>
            <person name="Chapman S.B."/>
            <person name="Dewar J."/>
            <person name="Goldberg J."/>
            <person name="Griggs A."/>
            <person name="Gujja S."/>
            <person name="Hansen M."/>
            <person name="Howarth C."/>
            <person name="Imamovic A."/>
            <person name="Larimer J."/>
            <person name="McCowan C."/>
            <person name="Murphy C."/>
            <person name="Neiman D."/>
            <person name="Pearson M."/>
            <person name="Priest M."/>
            <person name="Roberts A."/>
            <person name="Saif S."/>
            <person name="Shea T."/>
            <person name="Sisk P."/>
            <person name="Sykes S."/>
            <person name="Wortman J."/>
            <person name="Nusbaum C."/>
            <person name="Birren B."/>
        </authorList>
    </citation>
    <scope>NUCLEOTIDE SEQUENCE [LARGE SCALE GENOMIC DNA]</scope>
    <source>
        <strain evidence="5 6">PRA339</strain>
    </source>
</reference>
<dbReference type="GO" id="GO:0016126">
    <property type="term" value="P:sterol biosynthetic process"/>
    <property type="evidence" value="ECO:0007669"/>
    <property type="project" value="TreeGrafter"/>
</dbReference>
<dbReference type="EMBL" id="KK365132">
    <property type="protein sequence ID" value="KCZ82188.1"/>
    <property type="molecule type" value="Genomic_DNA"/>
</dbReference>
<dbReference type="AlphaFoldDB" id="A0A059F4I4"/>
<evidence type="ECO:0000313" key="6">
    <source>
        <dbReference type="Proteomes" id="UP000030655"/>
    </source>
</evidence>
<dbReference type="Gene3D" id="3.30.70.420">
    <property type="entry name" value="Hydroxymethylglutaryl-CoA reductase, class I/II, NAD/NADP-binding domain"/>
    <property type="match status" value="1"/>
</dbReference>
<organism evidence="5 6">
    <name type="scientific">Anncaliia algerae PRA339</name>
    <dbReference type="NCBI Taxonomy" id="1288291"/>
    <lineage>
        <taxon>Eukaryota</taxon>
        <taxon>Fungi</taxon>
        <taxon>Fungi incertae sedis</taxon>
        <taxon>Microsporidia</taxon>
        <taxon>Tubulinosematoidea</taxon>
        <taxon>Tubulinosematidae</taxon>
        <taxon>Anncaliia</taxon>
    </lineage>
</organism>
<sequence>MSSEKQKINAEVKENSIKMQGKLQKDKIYLRDLCLDGDFSEIQNRCCENILGFKKVPLGVSREKIKINDEEFWVPICTTEGALVASMCRGIKLINICGGVKGIVENLGITRGFTMSFSSFETAVVFYKWIKTNEDILKEIGNKTSNHLKIKEIISKHIISNEVFIKVSAYTGDAMGMNMITKACNAIAQYIEKTFDAKIVCISSNTCTDKKWSIENFANGRGRKVSLNLIISPEECEKILKVKIDDLLKVYHTKIVLGSSLVLGGFNCQAANIIAGIFLALGQDLGHVVDSSNCIISMKKENENLVVSLFMQSLIVGSLGGGTHLSPTNAFLDQFYKEDKDYFITNKLIDKGIAPNYLAIMIAGAVLAGELSGLAALSDNTLIDAHLKLNRKK</sequence>
<reference evidence="6" key="1">
    <citation type="submission" date="2013-02" db="EMBL/GenBank/DDBJ databases">
        <authorList>
            <consortium name="The Broad Institute Genome Sequencing Platform"/>
            <person name="Cuomo C."/>
            <person name="Becnel J."/>
            <person name="Sanscrainte N."/>
            <person name="Walker B."/>
            <person name="Young S.K."/>
            <person name="Zeng Q."/>
            <person name="Gargeya S."/>
            <person name="Fitzgerald M."/>
            <person name="Haas B."/>
            <person name="Abouelleil A."/>
            <person name="Alvarado L."/>
            <person name="Arachchi H.M."/>
            <person name="Berlin A.M."/>
            <person name="Chapman S.B."/>
            <person name="Dewar J."/>
            <person name="Goldberg J."/>
            <person name="Griggs A."/>
            <person name="Gujja S."/>
            <person name="Hansen M."/>
            <person name="Howarth C."/>
            <person name="Imamovic A."/>
            <person name="Larimer J."/>
            <person name="McCowan C."/>
            <person name="Murphy C."/>
            <person name="Neiman D."/>
            <person name="Pearson M."/>
            <person name="Priest M."/>
            <person name="Roberts A."/>
            <person name="Saif S."/>
            <person name="Shea T."/>
            <person name="Sisk P."/>
            <person name="Sykes S."/>
            <person name="Wortman J."/>
            <person name="Nusbaum C."/>
            <person name="Birren B."/>
        </authorList>
    </citation>
    <scope>NUCLEOTIDE SEQUENCE [LARGE SCALE GENOMIC DNA]</scope>
    <source>
        <strain evidence="6">PRA339</strain>
    </source>
</reference>
<dbReference type="Pfam" id="PF00368">
    <property type="entry name" value="HMG-CoA_red"/>
    <property type="match status" value="1"/>
</dbReference>
<keyword evidence="6" id="KW-1185">Reference proteome</keyword>
<dbReference type="InterPro" id="IPR004554">
    <property type="entry name" value="HMG_CoA_Rdtase_eu_arc"/>
</dbReference>
<comment type="similarity">
    <text evidence="1">Belongs to the HMG-CoA reductase family.</text>
</comment>
<dbReference type="GO" id="GO:0004420">
    <property type="term" value="F:hydroxymethylglutaryl-CoA reductase (NADPH) activity"/>
    <property type="evidence" value="ECO:0007669"/>
    <property type="project" value="UniProtKB-EC"/>
</dbReference>
<dbReference type="InterPro" id="IPR009023">
    <property type="entry name" value="HMG_CoA_Rdtase_NAD(P)-bd_sf"/>
</dbReference>
<evidence type="ECO:0000256" key="2">
    <source>
        <dbReference type="ARBA" id="ARBA00012999"/>
    </source>
</evidence>
<evidence type="ECO:0000313" key="5">
    <source>
        <dbReference type="EMBL" id="KCZ82188.1"/>
    </source>
</evidence>
<evidence type="ECO:0000256" key="1">
    <source>
        <dbReference type="ARBA" id="ARBA00007661"/>
    </source>
</evidence>
<protein>
    <recommendedName>
        <fullName evidence="2">hydroxymethylglutaryl-CoA reductase (NADPH)</fullName>
        <ecNumber evidence="2">1.1.1.34</ecNumber>
    </recommendedName>
</protein>
<dbReference type="InterPro" id="IPR009029">
    <property type="entry name" value="HMG_CoA_Rdtase_sub-bd_dom_sf"/>
</dbReference>
<keyword evidence="4" id="KW-0560">Oxidoreductase</keyword>
<dbReference type="OrthoDB" id="310654at2759"/>
<name>A0A059F4I4_9MICR</name>
<gene>
    <name evidence="5" type="ORF">H312_00467</name>
</gene>
<dbReference type="GO" id="GO:0008299">
    <property type="term" value="P:isoprenoid biosynthetic process"/>
    <property type="evidence" value="ECO:0007669"/>
    <property type="project" value="InterPro"/>
</dbReference>
<dbReference type="SUPFAM" id="SSF56542">
    <property type="entry name" value="Substrate-binding domain of HMG-CoA reductase"/>
    <property type="match status" value="1"/>
</dbReference>
<evidence type="ECO:0000256" key="3">
    <source>
        <dbReference type="ARBA" id="ARBA00022857"/>
    </source>
</evidence>
<dbReference type="CDD" id="cd00643">
    <property type="entry name" value="HMG-CoA_reductase_classI"/>
    <property type="match status" value="1"/>
</dbReference>
<dbReference type="PROSITE" id="PS50065">
    <property type="entry name" value="HMG_COA_REDUCTASE_4"/>
    <property type="match status" value="1"/>
</dbReference>
<dbReference type="PANTHER" id="PTHR10572:SF24">
    <property type="entry name" value="3-HYDROXY-3-METHYLGLUTARYL-COENZYME A REDUCTASE"/>
    <property type="match status" value="1"/>
</dbReference>
<dbReference type="Proteomes" id="UP000030655">
    <property type="component" value="Unassembled WGS sequence"/>
</dbReference>
<dbReference type="PROSITE" id="PS00318">
    <property type="entry name" value="HMG_COA_REDUCTASE_2"/>
    <property type="match status" value="1"/>
</dbReference>
<dbReference type="SUPFAM" id="SSF55035">
    <property type="entry name" value="NAD-binding domain of HMG-CoA reductase"/>
    <property type="match status" value="1"/>
</dbReference>
<dbReference type="GO" id="GO:0015936">
    <property type="term" value="P:coenzyme A metabolic process"/>
    <property type="evidence" value="ECO:0007669"/>
    <property type="project" value="InterPro"/>
</dbReference>
<dbReference type="PANTHER" id="PTHR10572">
    <property type="entry name" value="3-HYDROXY-3-METHYLGLUTARYL-COENZYME A REDUCTASE"/>
    <property type="match status" value="1"/>
</dbReference>
<keyword evidence="3" id="KW-0521">NADP</keyword>
<dbReference type="STRING" id="1288291.A0A059F4I4"/>
<dbReference type="InterPro" id="IPR002202">
    <property type="entry name" value="HMG_CoA_Rdtase"/>
</dbReference>
<dbReference type="PRINTS" id="PR00071">
    <property type="entry name" value="HMGCOARDTASE"/>
</dbReference>
<dbReference type="PROSITE" id="PS00066">
    <property type="entry name" value="HMG_COA_REDUCTASE_1"/>
    <property type="match status" value="1"/>
</dbReference>
<dbReference type="HOGENOM" id="CLU_001734_2_0_1"/>
<dbReference type="InterPro" id="IPR023076">
    <property type="entry name" value="HMG_CoA_Rdtase_CS"/>
</dbReference>
<dbReference type="VEuPathDB" id="MicrosporidiaDB:H312_00467"/>
<evidence type="ECO:0000256" key="4">
    <source>
        <dbReference type="ARBA" id="ARBA00023002"/>
    </source>
</evidence>
<dbReference type="Gene3D" id="3.90.770.10">
    <property type="entry name" value="3-hydroxy-3-methylglutaryl-coenzyme A Reductase, Chain A, domain 2"/>
    <property type="match status" value="1"/>
</dbReference>